<feature type="domain" description="AMP-dependent synthetase/ligase" evidence="3">
    <location>
        <begin position="47"/>
        <end position="417"/>
    </location>
</feature>
<evidence type="ECO:0000259" key="4">
    <source>
        <dbReference type="Pfam" id="PF13193"/>
    </source>
</evidence>
<evidence type="ECO:0000256" key="2">
    <source>
        <dbReference type="ARBA" id="ARBA00022598"/>
    </source>
</evidence>
<evidence type="ECO:0000313" key="6">
    <source>
        <dbReference type="Proteomes" id="UP000398389"/>
    </source>
</evidence>
<feature type="domain" description="AMP-binding enzyme C-terminal" evidence="4">
    <location>
        <begin position="469"/>
        <end position="545"/>
    </location>
</feature>
<evidence type="ECO:0000313" key="5">
    <source>
        <dbReference type="EMBL" id="VVT44750.1"/>
    </source>
</evidence>
<dbReference type="Pfam" id="PF13193">
    <property type="entry name" value="AMP-binding_C"/>
    <property type="match status" value="1"/>
</dbReference>
<dbReference type="InterPro" id="IPR045851">
    <property type="entry name" value="AMP-bd_C_sf"/>
</dbReference>
<keyword evidence="6" id="KW-1185">Reference proteome</keyword>
<dbReference type="SUPFAM" id="SSF56801">
    <property type="entry name" value="Acetyl-CoA synthetase-like"/>
    <property type="match status" value="1"/>
</dbReference>
<dbReference type="EMBL" id="CABVLU010000001">
    <property type="protein sequence ID" value="VVT44750.1"/>
    <property type="molecule type" value="Genomic_DNA"/>
</dbReference>
<name>A0A5E8B1U4_9ASCO</name>
<dbReference type="GO" id="GO:0016405">
    <property type="term" value="F:CoA-ligase activity"/>
    <property type="evidence" value="ECO:0007669"/>
    <property type="project" value="TreeGrafter"/>
</dbReference>
<comment type="similarity">
    <text evidence="1">Belongs to the ATP-dependent AMP-binding enzyme family.</text>
</comment>
<sequence>MSKLIKRENGTIVHKSPWDFDVTKIPESNLVDFIFSTPGYQENLADPNHQLYIDGTDSTHYLTVKQHQDLVGRIAYLLKNKFSINVGDTVCLFLTNSIYLPSIHLGILSAGAVISPANIAYLPKELHHQLNITKAKIIISLESLLPIAEKAVNDLSPVEVQNIIPFKDFISLIKDERIPPSPPIKFTGEESQHRHAYYCFSSGTSGVPKGVITSHYNIVSNITQHQISVRGKIYKPNNTYSAILPMSHIYGISVFIYSIPSMYKTKIIVFEKFHLETLLQKIGEHGISFLHVVPPMAVLLAKSPVLEKYLSSVKKNLKGLITGAAPLSKSLIDEISVRLDNGIEITQSYGLTETSPTTTFASYTESGTEYDVESCGWLLPGLEARLVDENGKDIEDFGFENRGEVWFRGPNVMKGYLRNPEATKDAFDDTGEWLRTGDVGVVTKDGQWYIVDRFKELIKSKSHQVAPTELEGILLKHHEVADAAVAGIYLPDKGTELPRAFIVPASNSIDPLAIKAWFDDQVARYKQLWGGVVVVEKIPKSPSGKILRRLLQQRKNDEVFGYLAGSIKTSQKL</sequence>
<dbReference type="Gene3D" id="3.40.50.12780">
    <property type="entry name" value="N-terminal domain of ligase-like"/>
    <property type="match status" value="1"/>
</dbReference>
<dbReference type="PROSITE" id="PS00455">
    <property type="entry name" value="AMP_BINDING"/>
    <property type="match status" value="1"/>
</dbReference>
<protein>
    <recommendedName>
        <fullName evidence="7">AMP-dependent synthetase/ligase domain-containing protein</fullName>
    </recommendedName>
</protein>
<dbReference type="GO" id="GO:0019748">
    <property type="term" value="P:secondary metabolic process"/>
    <property type="evidence" value="ECO:0007669"/>
    <property type="project" value="TreeGrafter"/>
</dbReference>
<dbReference type="PANTHER" id="PTHR24096">
    <property type="entry name" value="LONG-CHAIN-FATTY-ACID--COA LIGASE"/>
    <property type="match status" value="1"/>
</dbReference>
<dbReference type="PANTHER" id="PTHR24096:SF149">
    <property type="entry name" value="AMP-BINDING DOMAIN-CONTAINING PROTEIN-RELATED"/>
    <property type="match status" value="1"/>
</dbReference>
<evidence type="ECO:0008006" key="7">
    <source>
        <dbReference type="Google" id="ProtNLM"/>
    </source>
</evidence>
<evidence type="ECO:0000259" key="3">
    <source>
        <dbReference type="Pfam" id="PF00501"/>
    </source>
</evidence>
<accession>A0A5E8B1U4</accession>
<gene>
    <name evidence="5" type="ORF">SAPINGB_P000520</name>
</gene>
<dbReference type="AlphaFoldDB" id="A0A5E8B1U4"/>
<organism evidence="5 6">
    <name type="scientific">Magnusiomyces paraingens</name>
    <dbReference type="NCBI Taxonomy" id="2606893"/>
    <lineage>
        <taxon>Eukaryota</taxon>
        <taxon>Fungi</taxon>
        <taxon>Dikarya</taxon>
        <taxon>Ascomycota</taxon>
        <taxon>Saccharomycotina</taxon>
        <taxon>Dipodascomycetes</taxon>
        <taxon>Dipodascales</taxon>
        <taxon>Dipodascaceae</taxon>
        <taxon>Magnusiomyces</taxon>
    </lineage>
</organism>
<dbReference type="InterPro" id="IPR020845">
    <property type="entry name" value="AMP-binding_CS"/>
</dbReference>
<dbReference type="GeneID" id="43579344"/>
<keyword evidence="2" id="KW-0436">Ligase</keyword>
<proteinExistence type="inferred from homology"/>
<reference evidence="5 6" key="1">
    <citation type="submission" date="2019-09" db="EMBL/GenBank/DDBJ databases">
        <authorList>
            <person name="Brejova B."/>
        </authorList>
    </citation>
    <scope>NUCLEOTIDE SEQUENCE [LARGE SCALE GENOMIC DNA]</scope>
</reference>
<dbReference type="Gene3D" id="3.30.300.30">
    <property type="match status" value="1"/>
</dbReference>
<dbReference type="OrthoDB" id="1700726at2759"/>
<dbReference type="InterPro" id="IPR000873">
    <property type="entry name" value="AMP-dep_synth/lig_dom"/>
</dbReference>
<dbReference type="InterPro" id="IPR025110">
    <property type="entry name" value="AMP-bd_C"/>
</dbReference>
<evidence type="ECO:0000256" key="1">
    <source>
        <dbReference type="ARBA" id="ARBA00006432"/>
    </source>
</evidence>
<dbReference type="Proteomes" id="UP000398389">
    <property type="component" value="Unassembled WGS sequence"/>
</dbReference>
<dbReference type="InterPro" id="IPR042099">
    <property type="entry name" value="ANL_N_sf"/>
</dbReference>
<dbReference type="RefSeq" id="XP_031851135.1">
    <property type="nucleotide sequence ID" value="XM_031995244.1"/>
</dbReference>
<dbReference type="Pfam" id="PF00501">
    <property type="entry name" value="AMP-binding"/>
    <property type="match status" value="1"/>
</dbReference>